<name>A0AAU8MPZ4_9GAMM</name>
<dbReference type="AlphaFoldDB" id="A0AAU8MPZ4"/>
<sequence>MARMPKLGGKSVSGKKLPEFTWNADLIEFDGPLVSLFKSDRDADALFVWVDCDRYKNRWCIVQVVRSNLRGYLNAEIALRDLFEQAGDLYFFDVGPSGRRSNFVVSTIGIVPQSYLPAADSMLDDSVATDAARRLASEGTSSCVFNLDGELYLDDISAIPKLIQQLYSFHYGLTHSYRPAVRDKLTEIMGKWRGGVNAVNIFTGLKSVIPSIHRPQITELHYASPGHIKLDALPDLTQHIDAALNRISDDQNFERMQELYSSIYDYFKREELSGFDDVDVSKATQITNRQSGDLEGFFNVFFDALGWSSYSDSFRGLDPSPLARMRVLLAYYRRLRQLREFVGQGKLRLQS</sequence>
<gene>
    <name evidence="1" type="ORF">ABU614_19755</name>
</gene>
<evidence type="ECO:0000313" key="1">
    <source>
        <dbReference type="EMBL" id="XCO74586.1"/>
    </source>
</evidence>
<reference evidence="1" key="1">
    <citation type="submission" date="2024-06" db="EMBL/GenBank/DDBJ databases">
        <authorList>
            <person name="Li S."/>
        </authorList>
    </citation>
    <scope>NUCLEOTIDE SEQUENCE</scope>
    <source>
        <strain evidence="1">SR10</strain>
    </source>
</reference>
<dbReference type="RefSeq" id="WP_363797428.1">
    <property type="nucleotide sequence ID" value="NZ_CP159925.1"/>
</dbReference>
<protein>
    <submittedName>
        <fullName evidence="1">Uncharacterized protein</fullName>
    </submittedName>
</protein>
<accession>A0AAU8MPZ4</accession>
<proteinExistence type="predicted"/>
<dbReference type="EMBL" id="CP159925">
    <property type="protein sequence ID" value="XCO74586.1"/>
    <property type="molecule type" value="Genomic_DNA"/>
</dbReference>
<organism evidence="1">
    <name type="scientific">Lysobacter firmicutimachus</name>
    <dbReference type="NCBI Taxonomy" id="1792846"/>
    <lineage>
        <taxon>Bacteria</taxon>
        <taxon>Pseudomonadati</taxon>
        <taxon>Pseudomonadota</taxon>
        <taxon>Gammaproteobacteria</taxon>
        <taxon>Lysobacterales</taxon>
        <taxon>Lysobacteraceae</taxon>
        <taxon>Lysobacter</taxon>
    </lineage>
</organism>